<comment type="caution">
    <text evidence="2">The sequence shown here is derived from an EMBL/GenBank/DDBJ whole genome shotgun (WGS) entry which is preliminary data.</text>
</comment>
<evidence type="ECO:0000313" key="2">
    <source>
        <dbReference type="EMBL" id="GEA38874.1"/>
    </source>
</evidence>
<feature type="region of interest" description="Disordered" evidence="1">
    <location>
        <begin position="1"/>
        <end position="24"/>
    </location>
</feature>
<evidence type="ECO:0000313" key="3">
    <source>
        <dbReference type="Proteomes" id="UP000315200"/>
    </source>
</evidence>
<reference evidence="2 3" key="1">
    <citation type="submission" date="2019-06" db="EMBL/GenBank/DDBJ databases">
        <title>Draft genome sequence of [Clostridium] clostridioforme NBRC 113352.</title>
        <authorList>
            <person name="Miura T."/>
            <person name="Furukawa M."/>
            <person name="Shimamura M."/>
            <person name="Ohyama Y."/>
            <person name="Yamazoe A."/>
            <person name="Kawasaki H."/>
        </authorList>
    </citation>
    <scope>NUCLEOTIDE SEQUENCE [LARGE SCALE GENOMIC DNA]</scope>
    <source>
        <strain evidence="2 3">NBRC 113352</strain>
    </source>
</reference>
<protein>
    <submittedName>
        <fullName evidence="2">Uncharacterized protein</fullName>
    </submittedName>
</protein>
<accession>A0A829WFZ4</accession>
<dbReference type="EMBL" id="BJLB01000001">
    <property type="protein sequence ID" value="GEA38874.1"/>
    <property type="molecule type" value="Genomic_DNA"/>
</dbReference>
<name>A0A829WFZ4_9FIRM</name>
<organism evidence="2 3">
    <name type="scientific">Enterocloster clostridioformis</name>
    <dbReference type="NCBI Taxonomy" id="1531"/>
    <lineage>
        <taxon>Bacteria</taxon>
        <taxon>Bacillati</taxon>
        <taxon>Bacillota</taxon>
        <taxon>Clostridia</taxon>
        <taxon>Lachnospirales</taxon>
        <taxon>Lachnospiraceae</taxon>
        <taxon>Enterocloster</taxon>
    </lineage>
</organism>
<gene>
    <name evidence="2" type="ORF">Ccl03g_45870</name>
</gene>
<dbReference type="Proteomes" id="UP000315200">
    <property type="component" value="Unassembled WGS sequence"/>
</dbReference>
<proteinExistence type="predicted"/>
<sequence length="59" mass="6575">MYDNTGEGYDENEKKTDAGIAGSDGPLHISAVGKGRVGEEYHIFLLGWKEDRIHDYCSE</sequence>
<dbReference type="AlphaFoldDB" id="A0A829WFZ4"/>
<evidence type="ECO:0000256" key="1">
    <source>
        <dbReference type="SAM" id="MobiDB-lite"/>
    </source>
</evidence>